<protein>
    <submittedName>
        <fullName evidence="1">Uncharacterized protein</fullName>
    </submittedName>
</protein>
<organism evidence="1 2">
    <name type="scientific">Stylosanthes scabra</name>
    <dbReference type="NCBI Taxonomy" id="79078"/>
    <lineage>
        <taxon>Eukaryota</taxon>
        <taxon>Viridiplantae</taxon>
        <taxon>Streptophyta</taxon>
        <taxon>Embryophyta</taxon>
        <taxon>Tracheophyta</taxon>
        <taxon>Spermatophyta</taxon>
        <taxon>Magnoliopsida</taxon>
        <taxon>eudicotyledons</taxon>
        <taxon>Gunneridae</taxon>
        <taxon>Pentapetalae</taxon>
        <taxon>rosids</taxon>
        <taxon>fabids</taxon>
        <taxon>Fabales</taxon>
        <taxon>Fabaceae</taxon>
        <taxon>Papilionoideae</taxon>
        <taxon>50 kb inversion clade</taxon>
        <taxon>dalbergioids sensu lato</taxon>
        <taxon>Dalbergieae</taxon>
        <taxon>Pterocarpus clade</taxon>
        <taxon>Stylosanthes</taxon>
    </lineage>
</organism>
<feature type="non-terminal residue" evidence="1">
    <location>
        <position position="56"/>
    </location>
</feature>
<reference evidence="1 2" key="1">
    <citation type="journal article" date="2023" name="Plants (Basel)">
        <title>Bridging the Gap: Combining Genomics and Transcriptomics Approaches to Understand Stylosanthes scabra, an Orphan Legume from the Brazilian Caatinga.</title>
        <authorList>
            <person name="Ferreira-Neto J.R.C."/>
            <person name="da Silva M.D."/>
            <person name="Binneck E."/>
            <person name="de Melo N.F."/>
            <person name="da Silva R.H."/>
            <person name="de Melo A.L.T.M."/>
            <person name="Pandolfi V."/>
            <person name="Bustamante F.O."/>
            <person name="Brasileiro-Vidal A.C."/>
            <person name="Benko-Iseppon A.M."/>
        </authorList>
    </citation>
    <scope>NUCLEOTIDE SEQUENCE [LARGE SCALE GENOMIC DNA]</scope>
    <source>
        <tissue evidence="1">Leaves</tissue>
    </source>
</reference>
<sequence length="56" mass="5811">MKELELVFEVLECSPYSVKALGFVEGGVIVFGTEVLDEDETNAVFGGGGGGEVTDA</sequence>
<dbReference type="Proteomes" id="UP001341840">
    <property type="component" value="Unassembled WGS sequence"/>
</dbReference>
<comment type="caution">
    <text evidence="1">The sequence shown here is derived from an EMBL/GenBank/DDBJ whole genome shotgun (WGS) entry which is preliminary data.</text>
</comment>
<dbReference type="EMBL" id="JASCZI010066280">
    <property type="protein sequence ID" value="MED6142065.1"/>
    <property type="molecule type" value="Genomic_DNA"/>
</dbReference>
<gene>
    <name evidence="1" type="ORF">PIB30_109852</name>
</gene>
<evidence type="ECO:0000313" key="2">
    <source>
        <dbReference type="Proteomes" id="UP001341840"/>
    </source>
</evidence>
<accession>A0ABU6T078</accession>
<proteinExistence type="predicted"/>
<keyword evidence="2" id="KW-1185">Reference proteome</keyword>
<evidence type="ECO:0000313" key="1">
    <source>
        <dbReference type="EMBL" id="MED6142065.1"/>
    </source>
</evidence>
<name>A0ABU6T078_9FABA</name>